<dbReference type="OrthoDB" id="9787787at2"/>
<dbReference type="EMBL" id="CP014224">
    <property type="protein sequence ID" value="ANW97472.1"/>
    <property type="molecule type" value="Genomic_DNA"/>
</dbReference>
<dbReference type="Proteomes" id="UP000092967">
    <property type="component" value="Chromosome"/>
</dbReference>
<dbReference type="AlphaFoldDB" id="A0A1B1Y9M0"/>
<dbReference type="PANTHER" id="PTHR33516:SF2">
    <property type="entry name" value="LEXA REPRESSOR-RELATED"/>
    <property type="match status" value="1"/>
</dbReference>
<dbReference type="Gene3D" id="2.10.109.10">
    <property type="entry name" value="Umud Fragment, subunit A"/>
    <property type="match status" value="1"/>
</dbReference>
<organism evidence="2 3">
    <name type="scientific">Wenyingzhuangia fucanilytica</name>
    <dbReference type="NCBI Taxonomy" id="1790137"/>
    <lineage>
        <taxon>Bacteria</taxon>
        <taxon>Pseudomonadati</taxon>
        <taxon>Bacteroidota</taxon>
        <taxon>Flavobacteriia</taxon>
        <taxon>Flavobacteriales</taxon>
        <taxon>Flavobacteriaceae</taxon>
        <taxon>Wenyingzhuangia</taxon>
    </lineage>
</organism>
<gene>
    <name evidence="2" type="ORF">AXE80_08200</name>
</gene>
<evidence type="ECO:0000313" key="3">
    <source>
        <dbReference type="Proteomes" id="UP000092967"/>
    </source>
</evidence>
<reference evidence="2 3" key="1">
    <citation type="submission" date="2016-02" db="EMBL/GenBank/DDBJ databases">
        <authorList>
            <person name="Wen L."/>
            <person name="He K."/>
            <person name="Yang H."/>
        </authorList>
    </citation>
    <scope>NUCLEOTIDE SEQUENCE [LARGE SCALE GENOMIC DNA]</scope>
    <source>
        <strain evidence="2 3">CZ1127</strain>
    </source>
</reference>
<dbReference type="KEGG" id="wfu:AXE80_08200"/>
<evidence type="ECO:0000313" key="2">
    <source>
        <dbReference type="EMBL" id="ANW97472.1"/>
    </source>
</evidence>
<keyword evidence="3" id="KW-1185">Reference proteome</keyword>
<evidence type="ECO:0000259" key="1">
    <source>
        <dbReference type="Pfam" id="PF00717"/>
    </source>
</evidence>
<dbReference type="Pfam" id="PF00717">
    <property type="entry name" value="Peptidase_S24"/>
    <property type="match status" value="1"/>
</dbReference>
<dbReference type="InterPro" id="IPR050077">
    <property type="entry name" value="LexA_repressor"/>
</dbReference>
<accession>A0A1B1Y9M0</accession>
<dbReference type="SUPFAM" id="SSF51306">
    <property type="entry name" value="LexA/Signal peptidase"/>
    <property type="match status" value="1"/>
</dbReference>
<name>A0A1B1Y9M0_9FLAO</name>
<dbReference type="InterPro" id="IPR039418">
    <property type="entry name" value="LexA-like"/>
</dbReference>
<dbReference type="CDD" id="cd06529">
    <property type="entry name" value="S24_LexA-like"/>
    <property type="match status" value="1"/>
</dbReference>
<protein>
    <submittedName>
        <fullName evidence="2">DNA repair protein</fullName>
    </submittedName>
</protein>
<dbReference type="InterPro" id="IPR015927">
    <property type="entry name" value="Peptidase_S24_S26A/B/C"/>
</dbReference>
<feature type="domain" description="Peptidase S24/S26A/S26B/S26C" evidence="1">
    <location>
        <begin position="29"/>
        <end position="143"/>
    </location>
</feature>
<proteinExistence type="predicted"/>
<dbReference type="PANTHER" id="PTHR33516">
    <property type="entry name" value="LEXA REPRESSOR"/>
    <property type="match status" value="1"/>
</dbReference>
<sequence>MKIIKVAKGLSGELEMVPFRISEDGVYVPYYEDGVQAGFPSPADDFKEQRLSLDAKLLSKPNSTFIVRVKGNSMFDTLHVGDLLIVRADLNLEDNDIGILSVNNNDFTVKRLDKSRNLLVADNEDFPNIEINEDDVIQCRGVVKHLIRDL</sequence>
<dbReference type="STRING" id="1790137.AXE80_08200"/>
<dbReference type="InterPro" id="IPR036286">
    <property type="entry name" value="LexA/Signal_pep-like_sf"/>
</dbReference>
<dbReference type="RefSeq" id="WP_068828786.1">
    <property type="nucleotide sequence ID" value="NZ_CP014224.1"/>
</dbReference>